<dbReference type="OrthoDB" id="5386682at2759"/>
<evidence type="ECO:0000259" key="2">
    <source>
        <dbReference type="Pfam" id="PF06985"/>
    </source>
</evidence>
<accession>M7T1F8</accession>
<gene>
    <name evidence="3" type="ORF">UCREL1_2294</name>
</gene>
<dbReference type="AlphaFoldDB" id="M7T1F8"/>
<dbReference type="PANTHER" id="PTHR24148">
    <property type="entry name" value="ANKYRIN REPEAT DOMAIN-CONTAINING PROTEIN 39 HOMOLOG-RELATED"/>
    <property type="match status" value="1"/>
</dbReference>
<evidence type="ECO:0000256" key="1">
    <source>
        <dbReference type="SAM" id="MobiDB-lite"/>
    </source>
</evidence>
<protein>
    <submittedName>
        <fullName evidence="3">Putative heterokaryon incompatibility protein</fullName>
    </submittedName>
</protein>
<dbReference type="OMA" id="LRVWIDC"/>
<sequence>MRTLRYKRLNASKQEFRLLELAPAQSLEEEVVCRLVTLPLTDDLEYIAISSLYGDQTDTERVTVDGIPINITSHVAEALRHVRAVFFPTIQKNVAVKPQGSSRRSERRGPRWLLHLLRHVSSILPNPELEGETPLRLWIDMLCINQQDDREKTKQNLGRIYKSAKMVIGWLGLKSEFTDDGLRVLKEIDEAMPHHWGDPGDKELYPENYSPQHRWAQRIQHIWESPGEGIEAFAQPHWIGANDFMNRPYFQRRWILEEIAMGRYPAFLVGDAIVSWKQVLRLNRFMEEFREYESDIFPPRLRAMIADVPLGTIHALLDEFARRRRLEREEAMTTTQSSSSTRETRGKYSG</sequence>
<dbReference type="KEGG" id="ela:UCREL1_2294"/>
<proteinExistence type="predicted"/>
<dbReference type="HOGENOM" id="CLU_044226_0_0_1"/>
<reference evidence="4" key="1">
    <citation type="journal article" date="2013" name="Genome Announc.">
        <title>Draft genome sequence of the grapevine dieback fungus Eutypa lata UCR-EL1.</title>
        <authorList>
            <person name="Blanco-Ulate B."/>
            <person name="Rolshausen P.E."/>
            <person name="Cantu D."/>
        </authorList>
    </citation>
    <scope>NUCLEOTIDE SEQUENCE [LARGE SCALE GENOMIC DNA]</scope>
    <source>
        <strain evidence="4">UCR-EL1</strain>
    </source>
</reference>
<dbReference type="Pfam" id="PF06985">
    <property type="entry name" value="HET"/>
    <property type="match status" value="1"/>
</dbReference>
<name>M7T1F8_EUTLA</name>
<evidence type="ECO:0000313" key="4">
    <source>
        <dbReference type="Proteomes" id="UP000012174"/>
    </source>
</evidence>
<dbReference type="eggNOG" id="ENOG502RB3M">
    <property type="taxonomic scope" value="Eukaryota"/>
</dbReference>
<dbReference type="InterPro" id="IPR052895">
    <property type="entry name" value="HetReg/Transcr_Mod"/>
</dbReference>
<evidence type="ECO:0000313" key="3">
    <source>
        <dbReference type="EMBL" id="EMR70668.1"/>
    </source>
</evidence>
<dbReference type="PANTHER" id="PTHR24148:SF64">
    <property type="entry name" value="HETEROKARYON INCOMPATIBILITY DOMAIN-CONTAINING PROTEIN"/>
    <property type="match status" value="1"/>
</dbReference>
<dbReference type="Proteomes" id="UP000012174">
    <property type="component" value="Unassembled WGS sequence"/>
</dbReference>
<dbReference type="EMBL" id="KB705799">
    <property type="protein sequence ID" value="EMR70668.1"/>
    <property type="molecule type" value="Genomic_DNA"/>
</dbReference>
<dbReference type="InterPro" id="IPR010730">
    <property type="entry name" value="HET"/>
</dbReference>
<organism evidence="3 4">
    <name type="scientific">Eutypa lata (strain UCR-EL1)</name>
    <name type="common">Grapevine dieback disease fungus</name>
    <name type="synonym">Eutypa armeniacae</name>
    <dbReference type="NCBI Taxonomy" id="1287681"/>
    <lineage>
        <taxon>Eukaryota</taxon>
        <taxon>Fungi</taxon>
        <taxon>Dikarya</taxon>
        <taxon>Ascomycota</taxon>
        <taxon>Pezizomycotina</taxon>
        <taxon>Sordariomycetes</taxon>
        <taxon>Xylariomycetidae</taxon>
        <taxon>Xylariales</taxon>
        <taxon>Diatrypaceae</taxon>
        <taxon>Eutypa</taxon>
    </lineage>
</organism>
<keyword evidence="4" id="KW-1185">Reference proteome</keyword>
<feature type="domain" description="Heterokaryon incompatibility" evidence="2">
    <location>
        <begin position="134"/>
        <end position="258"/>
    </location>
</feature>
<feature type="region of interest" description="Disordered" evidence="1">
    <location>
        <begin position="328"/>
        <end position="350"/>
    </location>
</feature>